<evidence type="ECO:0000256" key="1">
    <source>
        <dbReference type="ARBA" id="ARBA00006787"/>
    </source>
</evidence>
<keyword evidence="4" id="KW-0223">Dioxygenase</keyword>
<dbReference type="PANTHER" id="PTHR10543:SF83">
    <property type="entry name" value="OS08G0371608 PROTEIN"/>
    <property type="match status" value="1"/>
</dbReference>
<keyword evidence="3" id="KW-0809">Transit peptide</keyword>
<comment type="cofactor">
    <cofactor evidence="6">
        <name>Fe(2+)</name>
        <dbReference type="ChEBI" id="CHEBI:29033"/>
    </cofactor>
    <text evidence="6">Binds 1 Fe(2+) ion per subunit.</text>
</comment>
<evidence type="ECO:0000313" key="7">
    <source>
        <dbReference type="EnsemblPlants" id="LPERR08G10450.1"/>
    </source>
</evidence>
<dbReference type="eggNOG" id="KOG1285">
    <property type="taxonomic scope" value="Eukaryota"/>
</dbReference>
<dbReference type="GO" id="GO:0046872">
    <property type="term" value="F:metal ion binding"/>
    <property type="evidence" value="ECO:0007669"/>
    <property type="project" value="UniProtKB-KW"/>
</dbReference>
<reference evidence="7" key="3">
    <citation type="submission" date="2015-04" db="UniProtKB">
        <authorList>
            <consortium name="EnsemblPlants"/>
        </authorList>
    </citation>
    <scope>IDENTIFICATION</scope>
</reference>
<evidence type="ECO:0000256" key="6">
    <source>
        <dbReference type="PIRSR" id="PIRSR604294-1"/>
    </source>
</evidence>
<evidence type="ECO:0000256" key="4">
    <source>
        <dbReference type="ARBA" id="ARBA00022964"/>
    </source>
</evidence>
<accession>A0A0D9X787</accession>
<evidence type="ECO:0000256" key="5">
    <source>
        <dbReference type="ARBA" id="ARBA00023004"/>
    </source>
</evidence>
<reference evidence="7 8" key="1">
    <citation type="submission" date="2012-08" db="EMBL/GenBank/DDBJ databases">
        <title>Oryza genome evolution.</title>
        <authorList>
            <person name="Wing R.A."/>
        </authorList>
    </citation>
    <scope>NUCLEOTIDE SEQUENCE</scope>
</reference>
<keyword evidence="8" id="KW-1185">Reference proteome</keyword>
<keyword evidence="5 6" id="KW-0408">Iron</keyword>
<protein>
    <submittedName>
        <fullName evidence="7">Uncharacterized protein</fullName>
    </submittedName>
</protein>
<dbReference type="AlphaFoldDB" id="A0A0D9X787"/>
<dbReference type="Proteomes" id="UP000032180">
    <property type="component" value="Chromosome 8"/>
</dbReference>
<dbReference type="GO" id="GO:0009570">
    <property type="term" value="C:chloroplast stroma"/>
    <property type="evidence" value="ECO:0007669"/>
    <property type="project" value="TreeGrafter"/>
</dbReference>
<dbReference type="Pfam" id="PF03055">
    <property type="entry name" value="RPE65"/>
    <property type="match status" value="1"/>
</dbReference>
<evidence type="ECO:0000313" key="8">
    <source>
        <dbReference type="Proteomes" id="UP000032180"/>
    </source>
</evidence>
<dbReference type="GO" id="GO:0010436">
    <property type="term" value="F:carotenoid dioxygenase activity"/>
    <property type="evidence" value="ECO:0007669"/>
    <property type="project" value="TreeGrafter"/>
</dbReference>
<organism evidence="7 8">
    <name type="scientific">Leersia perrieri</name>
    <dbReference type="NCBI Taxonomy" id="77586"/>
    <lineage>
        <taxon>Eukaryota</taxon>
        <taxon>Viridiplantae</taxon>
        <taxon>Streptophyta</taxon>
        <taxon>Embryophyta</taxon>
        <taxon>Tracheophyta</taxon>
        <taxon>Spermatophyta</taxon>
        <taxon>Magnoliopsida</taxon>
        <taxon>Liliopsida</taxon>
        <taxon>Poales</taxon>
        <taxon>Poaceae</taxon>
        <taxon>BOP clade</taxon>
        <taxon>Oryzoideae</taxon>
        <taxon>Oryzeae</taxon>
        <taxon>Oryzinae</taxon>
        <taxon>Leersia</taxon>
    </lineage>
</organism>
<keyword evidence="4" id="KW-0560">Oxidoreductase</keyword>
<reference evidence="8" key="2">
    <citation type="submission" date="2013-12" db="EMBL/GenBank/DDBJ databases">
        <authorList>
            <person name="Yu Y."/>
            <person name="Lee S."/>
            <person name="de Baynast K."/>
            <person name="Wissotski M."/>
            <person name="Liu L."/>
            <person name="Talag J."/>
            <person name="Goicoechea J."/>
            <person name="Angelova A."/>
            <person name="Jetty R."/>
            <person name="Kudrna D."/>
            <person name="Golser W."/>
            <person name="Rivera L."/>
            <person name="Zhang J."/>
            <person name="Wing R."/>
        </authorList>
    </citation>
    <scope>NUCLEOTIDE SEQUENCE</scope>
</reference>
<proteinExistence type="inferred from homology"/>
<dbReference type="GO" id="GO:0016121">
    <property type="term" value="P:carotene catabolic process"/>
    <property type="evidence" value="ECO:0007669"/>
    <property type="project" value="TreeGrafter"/>
</dbReference>
<dbReference type="EnsemblPlants" id="LPERR08G10450.1">
    <property type="protein sequence ID" value="LPERR08G10450.1"/>
    <property type="gene ID" value="LPERR08G10450"/>
</dbReference>
<dbReference type="InterPro" id="IPR004294">
    <property type="entry name" value="Carotenoid_Oase"/>
</dbReference>
<sequence length="688" mass="78490">MASMKQPGYRLPPKHLFGKLIKDFTTTMRFLCKSSFTSGPQTCKEWQPYHPFNHACAALEEGLPGSPGQSLRRLPHRFKELQQVLKTKLRDSMAAVIRNASRILMDAFVDSTFTFSHQSLRPTESNFAPVEEIGERTEVFEIEGAIPEDFPEGVYIRNGSNPFFGDLHMVNSIFGHSEDIWVEGEGMLHAIYFTKSREGNTWSVSYNNRYVQSDTFRMERECQRPRFLPSAKGDNIATMVAGILNKLRFGKGNRNYSNTNVFQHAGRVFSSAENDNPHEIDLENLGTLCSWDVGGDWNMPFTAHPKIAPGSGELVIYGFNFVKPFLTVGVISEDGKKLKHKADLKLDRCAFCHEIGITRMYNIIMDMPLTMDLSRILRGAPLFDYDAESYARLGVMPRYGDADSVIWFDVEPFCTFHLVNCFEEDDEVVVMRGFRIPGSILTGPTLKHTADEEPANQGLNEEYFSRLYEWRLNLKSRAVTEKYLTGTDVALEFPVINDKYVGLPHKYAYAQVVDAEGSMAGGCGIVRPKFGGFAKLHLEDKIKSGQDLIDVEYHSLGRNKFCSGATFVAKFNGANEDDGWIISFAHIIDAQRFENGPREFKRHQMMMFLMRLSNLHTLICYPGYYQVVVRGFHLPNSAIMGSRKKEHVHRFLQATFKNKNEETFSLVRKEVEPKNKDSFRQILNWLRY</sequence>
<feature type="binding site" evidence="6">
    <location>
        <position position="304"/>
    </location>
    <ligand>
        <name>Fe cation</name>
        <dbReference type="ChEBI" id="CHEBI:24875"/>
        <note>catalytic</note>
    </ligand>
</feature>
<dbReference type="PANTHER" id="PTHR10543">
    <property type="entry name" value="BETA-CAROTENE DIOXYGENASE"/>
    <property type="match status" value="1"/>
</dbReference>
<dbReference type="STRING" id="77586.A0A0D9X787"/>
<evidence type="ECO:0000256" key="2">
    <source>
        <dbReference type="ARBA" id="ARBA00022723"/>
    </source>
</evidence>
<dbReference type="Gramene" id="LPERR08G10450.1">
    <property type="protein sequence ID" value="LPERR08G10450.1"/>
    <property type="gene ID" value="LPERR08G10450"/>
</dbReference>
<feature type="binding site" evidence="6">
    <location>
        <position position="353"/>
    </location>
    <ligand>
        <name>Fe cation</name>
        <dbReference type="ChEBI" id="CHEBI:24875"/>
        <note>catalytic</note>
    </ligand>
</feature>
<keyword evidence="2 6" id="KW-0479">Metal-binding</keyword>
<name>A0A0D9X787_9ORYZ</name>
<feature type="binding site" evidence="6">
    <location>
        <position position="417"/>
    </location>
    <ligand>
        <name>Fe cation</name>
        <dbReference type="ChEBI" id="CHEBI:24875"/>
        <note>catalytic</note>
    </ligand>
</feature>
<comment type="similarity">
    <text evidence="1">Belongs to the carotenoid oxygenase family.</text>
</comment>
<evidence type="ECO:0000256" key="3">
    <source>
        <dbReference type="ARBA" id="ARBA00022946"/>
    </source>
</evidence>